<reference evidence="1 2" key="1">
    <citation type="submission" date="2020-08" db="EMBL/GenBank/DDBJ databases">
        <title>Plant Genome Project.</title>
        <authorList>
            <person name="Zhang R.-G."/>
        </authorList>
    </citation>
    <scope>NUCLEOTIDE SEQUENCE [LARGE SCALE GENOMIC DNA]</scope>
    <source>
        <tissue evidence="1">Rhizome</tissue>
    </source>
</reference>
<dbReference type="InterPro" id="IPR036412">
    <property type="entry name" value="HAD-like_sf"/>
</dbReference>
<gene>
    <name evidence="1" type="ORF">ZIOFF_050035</name>
</gene>
<organism evidence="1 2">
    <name type="scientific">Zingiber officinale</name>
    <name type="common">Ginger</name>
    <name type="synonym">Amomum zingiber</name>
    <dbReference type="NCBI Taxonomy" id="94328"/>
    <lineage>
        <taxon>Eukaryota</taxon>
        <taxon>Viridiplantae</taxon>
        <taxon>Streptophyta</taxon>
        <taxon>Embryophyta</taxon>
        <taxon>Tracheophyta</taxon>
        <taxon>Spermatophyta</taxon>
        <taxon>Magnoliopsida</taxon>
        <taxon>Liliopsida</taxon>
        <taxon>Zingiberales</taxon>
        <taxon>Zingiberaceae</taxon>
        <taxon>Zingiber</taxon>
    </lineage>
</organism>
<dbReference type="InterPro" id="IPR006439">
    <property type="entry name" value="HAD-SF_hydro_IA"/>
</dbReference>
<dbReference type="CDD" id="cd07505">
    <property type="entry name" value="HAD_BPGM-like"/>
    <property type="match status" value="1"/>
</dbReference>
<dbReference type="Proteomes" id="UP000734854">
    <property type="component" value="Unassembled WGS sequence"/>
</dbReference>
<sequence>MAGCTAATSNFNLAHNLLDEIRSHKNWKKMGKKKNGMYGFGFRPCLLTSLLVMDSRRNLASSPRDVRANASEFDVEVDDNFSEVDDDLALELGPGLPASLNWLWSLSSSIDDPSPRGCRSMGFGVIFELNGVLVEGDDPELERCAWCLMCKEKGKQFLSDNELRSMEGMLSEEAISEVLGWSEDPLELQRLAARKEEIYCCLRGCDYQLRQGTMVFLSRLLDYGIPMAVVSARPRNGLEQAIKTVGLEGFFTCVVAAEDLDRGKPDPEMFKRAADLLELAPEQCIVIGNSDLSVAAATSAGMSSVVVASNKPVYEFRAALRVSIQYLVIDHHLCMDSVEMNHTQQEQQLHGMFSCWGKLRLPSLWQSLRRRCRIRCRHDRLGVRRGSFEYDPLSYARNFDEGCREDDEEENARCVFSSRFAALHPPQALPMSGTSARS</sequence>
<dbReference type="InterPro" id="IPR041492">
    <property type="entry name" value="HAD_2"/>
</dbReference>
<comment type="caution">
    <text evidence="1">The sequence shown here is derived from an EMBL/GenBank/DDBJ whole genome shotgun (WGS) entry which is preliminary data.</text>
</comment>
<dbReference type="NCBIfam" id="TIGR01509">
    <property type="entry name" value="HAD-SF-IA-v3"/>
    <property type="match status" value="1"/>
</dbReference>
<evidence type="ECO:0000313" key="2">
    <source>
        <dbReference type="Proteomes" id="UP000734854"/>
    </source>
</evidence>
<evidence type="ECO:0000313" key="1">
    <source>
        <dbReference type="EMBL" id="KAG6488784.1"/>
    </source>
</evidence>
<dbReference type="EMBL" id="JACMSC010000014">
    <property type="protein sequence ID" value="KAG6488784.1"/>
    <property type="molecule type" value="Genomic_DNA"/>
</dbReference>
<dbReference type="InterPro" id="IPR023214">
    <property type="entry name" value="HAD_sf"/>
</dbReference>
<dbReference type="Gene3D" id="1.10.150.240">
    <property type="entry name" value="Putative phosphatase, domain 2"/>
    <property type="match status" value="1"/>
</dbReference>
<dbReference type="AlphaFoldDB" id="A0A8J5FZX0"/>
<dbReference type="PANTHER" id="PTHR47108">
    <property type="entry name" value="5-AMINO-6-(5-PHOSPHO-D-RIBITYLAMINO)URACIL PHOSPHATASE, CHLOROPLASTIC"/>
    <property type="match status" value="1"/>
</dbReference>
<name>A0A8J5FZX0_ZINOF</name>
<keyword evidence="2" id="KW-1185">Reference proteome</keyword>
<dbReference type="SUPFAM" id="SSF56784">
    <property type="entry name" value="HAD-like"/>
    <property type="match status" value="1"/>
</dbReference>
<protein>
    <submittedName>
        <fullName evidence="1">Uncharacterized protein</fullName>
    </submittedName>
</protein>
<dbReference type="PANTHER" id="PTHR47108:SF1">
    <property type="entry name" value="5-AMINO-6-(5-PHOSPHO-D-RIBITYLAMINO)URACIL PHOSPHATASE, CHLOROPLASTIC"/>
    <property type="match status" value="1"/>
</dbReference>
<proteinExistence type="predicted"/>
<dbReference type="Pfam" id="PF13419">
    <property type="entry name" value="HAD_2"/>
    <property type="match status" value="1"/>
</dbReference>
<dbReference type="Gene3D" id="3.40.50.1000">
    <property type="entry name" value="HAD superfamily/HAD-like"/>
    <property type="match status" value="1"/>
</dbReference>
<dbReference type="InterPro" id="IPR023198">
    <property type="entry name" value="PGP-like_dom2"/>
</dbReference>
<accession>A0A8J5FZX0</accession>